<dbReference type="GO" id="GO:0005829">
    <property type="term" value="C:cytosol"/>
    <property type="evidence" value="ECO:0007669"/>
    <property type="project" value="TreeGrafter"/>
</dbReference>
<keyword evidence="6" id="KW-1185">Reference proteome</keyword>
<feature type="compositionally biased region" description="Basic and acidic residues" evidence="1">
    <location>
        <begin position="135"/>
        <end position="149"/>
    </location>
</feature>
<dbReference type="PANTHER" id="PTHR23333">
    <property type="entry name" value="UBX DOMAIN CONTAINING PROTEIN"/>
    <property type="match status" value="1"/>
</dbReference>
<evidence type="ECO:0000259" key="3">
    <source>
        <dbReference type="PROSITE" id="PS51399"/>
    </source>
</evidence>
<dbReference type="GO" id="GO:0043130">
    <property type="term" value="F:ubiquitin binding"/>
    <property type="evidence" value="ECO:0007669"/>
    <property type="project" value="TreeGrafter"/>
</dbReference>
<reference evidence="4" key="1">
    <citation type="submission" date="2021-01" db="EMBL/GenBank/DDBJ databases">
        <authorList>
            <person name="Corre E."/>
            <person name="Pelletier E."/>
            <person name="Niang G."/>
            <person name="Scheremetjew M."/>
            <person name="Finn R."/>
            <person name="Kale V."/>
            <person name="Holt S."/>
            <person name="Cochrane G."/>
            <person name="Meng A."/>
            <person name="Brown T."/>
            <person name="Cohen L."/>
        </authorList>
    </citation>
    <scope>NUCLEOTIDE SEQUENCE</scope>
    <source>
        <strain evidence="4">RCC1871</strain>
    </source>
</reference>
<evidence type="ECO:0000256" key="1">
    <source>
        <dbReference type="SAM" id="MobiDB-lite"/>
    </source>
</evidence>
<feature type="region of interest" description="Disordered" evidence="1">
    <location>
        <begin position="1"/>
        <end position="47"/>
    </location>
</feature>
<dbReference type="Gene3D" id="3.30.420.210">
    <property type="entry name" value="SEP domain"/>
    <property type="match status" value="1"/>
</dbReference>
<dbReference type="InterPro" id="IPR029071">
    <property type="entry name" value="Ubiquitin-like_domsf"/>
</dbReference>
<dbReference type="GO" id="GO:0061025">
    <property type="term" value="P:membrane fusion"/>
    <property type="evidence" value="ECO:0007669"/>
    <property type="project" value="TreeGrafter"/>
</dbReference>
<dbReference type="PROSITE" id="PS51399">
    <property type="entry name" value="SEP"/>
    <property type="match status" value="1"/>
</dbReference>
<dbReference type="SMART" id="SM00166">
    <property type="entry name" value="UBX"/>
    <property type="match status" value="1"/>
</dbReference>
<dbReference type="EMBL" id="HBHZ01011671">
    <property type="protein sequence ID" value="CAE0195926.1"/>
    <property type="molecule type" value="Transcribed_RNA"/>
</dbReference>
<feature type="domain" description="UBX" evidence="2">
    <location>
        <begin position="244"/>
        <end position="325"/>
    </location>
</feature>
<dbReference type="InterPro" id="IPR012989">
    <property type="entry name" value="SEP_domain"/>
</dbReference>
<evidence type="ECO:0000259" key="2">
    <source>
        <dbReference type="PROSITE" id="PS50033"/>
    </source>
</evidence>
<sequence length="327" mass="34695">MANFTSLGDLNREDSDDERDDTNDYYAGGEKSGMVVQGGEAGGNASNRAVVDDLFQSARRLGARDGNPDDLRAPRSGAAPSSSKNAFTGSSYTLSGGANESQARGSQVGGSADPDAPDMHTITFYRNGIFTVDDGEPRDVQDPANKDFIDSIGRGEVPREFDRKAQQDESSQETGPGGLARPPTQPVHVNLVSRMEEDYKPPAKPKYVAFAGQGLKLSGGASQQQSSAAASQDDNGPATFELDETKPVTSIQLRLMDGTRMVARFNPGVHTIRDIRAFINMSRPGFAGQGGAPYQLVTAFPTTVLTEEGKTIEEAGLANAVILQKAC</sequence>
<dbReference type="SUPFAM" id="SSF102848">
    <property type="entry name" value="NSFL1 (p97 ATPase) cofactor p47, SEP domain"/>
    <property type="match status" value="1"/>
</dbReference>
<dbReference type="CDD" id="cd01770">
    <property type="entry name" value="UBX_UBXN2"/>
    <property type="match status" value="1"/>
</dbReference>
<dbReference type="PROSITE" id="PS50033">
    <property type="entry name" value="UBX"/>
    <property type="match status" value="1"/>
</dbReference>
<evidence type="ECO:0000313" key="6">
    <source>
        <dbReference type="Proteomes" id="UP001472866"/>
    </source>
</evidence>
<dbReference type="GO" id="GO:0007030">
    <property type="term" value="P:Golgi organization"/>
    <property type="evidence" value="ECO:0007669"/>
    <property type="project" value="TreeGrafter"/>
</dbReference>
<dbReference type="SUPFAM" id="SSF54236">
    <property type="entry name" value="Ubiquitin-like"/>
    <property type="match status" value="1"/>
</dbReference>
<dbReference type="AlphaFoldDB" id="A0A7S3FQU1"/>
<evidence type="ECO:0000313" key="4">
    <source>
        <dbReference type="EMBL" id="CAE0195926.1"/>
    </source>
</evidence>
<dbReference type="SMART" id="SM00553">
    <property type="entry name" value="SEP"/>
    <property type="match status" value="1"/>
</dbReference>
<dbReference type="GO" id="GO:0000045">
    <property type="term" value="P:autophagosome assembly"/>
    <property type="evidence" value="ECO:0007669"/>
    <property type="project" value="TreeGrafter"/>
</dbReference>
<proteinExistence type="predicted"/>
<feature type="compositionally biased region" description="Acidic residues" evidence="1">
    <location>
        <begin position="14"/>
        <end position="23"/>
    </location>
</feature>
<organism evidence="4">
    <name type="scientific">Chloropicon roscoffensis</name>
    <dbReference type="NCBI Taxonomy" id="1461544"/>
    <lineage>
        <taxon>Eukaryota</taxon>
        <taxon>Viridiplantae</taxon>
        <taxon>Chlorophyta</taxon>
        <taxon>Chloropicophyceae</taxon>
        <taxon>Chloropicales</taxon>
        <taxon>Chloropicaceae</taxon>
        <taxon>Chloropicon</taxon>
    </lineage>
</organism>
<dbReference type="Pfam" id="PF00789">
    <property type="entry name" value="UBX"/>
    <property type="match status" value="1"/>
</dbReference>
<dbReference type="EMBL" id="CP151514">
    <property type="protein sequence ID" value="WZN66157.1"/>
    <property type="molecule type" value="Genomic_DNA"/>
</dbReference>
<dbReference type="Gene3D" id="3.10.20.90">
    <property type="entry name" value="Phosphatidylinositol 3-kinase Catalytic Subunit, Chain A, domain 1"/>
    <property type="match status" value="1"/>
</dbReference>
<dbReference type="InterPro" id="IPR001012">
    <property type="entry name" value="UBX_dom"/>
</dbReference>
<feature type="region of interest" description="Disordered" evidence="1">
    <location>
        <begin position="218"/>
        <end position="245"/>
    </location>
</feature>
<dbReference type="InterPro" id="IPR036241">
    <property type="entry name" value="NSFL1C_SEP_dom_sf"/>
</dbReference>
<feature type="compositionally biased region" description="Basic and acidic residues" evidence="1">
    <location>
        <begin position="156"/>
        <end position="167"/>
    </location>
</feature>
<feature type="compositionally biased region" description="Polar residues" evidence="1">
    <location>
        <begin position="84"/>
        <end position="105"/>
    </location>
</feature>
<gene>
    <name evidence="4" type="ORF">CROS1456_LOCUS9023</name>
    <name evidence="5" type="ORF">HKI87_14g77220</name>
</gene>
<name>A0A7S3FQU1_9CHLO</name>
<dbReference type="GO" id="GO:0043161">
    <property type="term" value="P:proteasome-mediated ubiquitin-dependent protein catabolic process"/>
    <property type="evidence" value="ECO:0007669"/>
    <property type="project" value="TreeGrafter"/>
</dbReference>
<dbReference type="Proteomes" id="UP001472866">
    <property type="component" value="Chromosome 14"/>
</dbReference>
<feature type="region of interest" description="Disordered" evidence="1">
    <location>
        <begin position="59"/>
        <end position="185"/>
    </location>
</feature>
<reference evidence="5 6" key="2">
    <citation type="submission" date="2024-03" db="EMBL/GenBank/DDBJ databases">
        <title>Complete genome sequence of the green alga Chloropicon roscoffensis RCC1871.</title>
        <authorList>
            <person name="Lemieux C."/>
            <person name="Pombert J.-F."/>
            <person name="Otis C."/>
            <person name="Turmel M."/>
        </authorList>
    </citation>
    <scope>NUCLEOTIDE SEQUENCE [LARGE SCALE GENOMIC DNA]</scope>
    <source>
        <strain evidence="5 6">RCC1871</strain>
    </source>
</reference>
<dbReference type="GO" id="GO:0005634">
    <property type="term" value="C:nucleus"/>
    <property type="evidence" value="ECO:0007669"/>
    <property type="project" value="TreeGrafter"/>
</dbReference>
<dbReference type="GO" id="GO:0031468">
    <property type="term" value="P:nuclear membrane reassembly"/>
    <property type="evidence" value="ECO:0007669"/>
    <property type="project" value="TreeGrafter"/>
</dbReference>
<protein>
    <submittedName>
        <fullName evidence="5">UBX domain-containing protein</fullName>
    </submittedName>
</protein>
<feature type="compositionally biased region" description="Low complexity" evidence="1">
    <location>
        <begin position="74"/>
        <end position="83"/>
    </location>
</feature>
<accession>A0A7S3FQU1</accession>
<dbReference type="Pfam" id="PF08059">
    <property type="entry name" value="SEP"/>
    <property type="match status" value="1"/>
</dbReference>
<feature type="compositionally biased region" description="Low complexity" evidence="1">
    <location>
        <begin position="218"/>
        <end position="232"/>
    </location>
</feature>
<feature type="compositionally biased region" description="Basic and acidic residues" evidence="1">
    <location>
        <begin position="62"/>
        <end position="73"/>
    </location>
</feature>
<feature type="domain" description="SEP" evidence="3">
    <location>
        <begin position="117"/>
        <end position="200"/>
    </location>
</feature>
<dbReference type="PANTHER" id="PTHR23333:SF20">
    <property type="entry name" value="NSFL1 COFACTOR P47"/>
    <property type="match status" value="1"/>
</dbReference>
<evidence type="ECO:0000313" key="5">
    <source>
        <dbReference type="EMBL" id="WZN66157.1"/>
    </source>
</evidence>